<comment type="cofactor">
    <cofactor evidence="1">
        <name>FAD</name>
        <dbReference type="ChEBI" id="CHEBI:57692"/>
    </cofactor>
</comment>
<feature type="domain" description="FAD/NAD(P)-binding" evidence="8">
    <location>
        <begin position="12"/>
        <end position="125"/>
    </location>
</feature>
<keyword evidence="10" id="KW-1185">Reference proteome</keyword>
<dbReference type="EC" id="1.8.2.3" evidence="9"/>
<reference evidence="10" key="1">
    <citation type="submission" date="2016-02" db="EMBL/GenBank/DDBJ databases">
        <authorList>
            <person name="Rodrigo-Torres Lidia"/>
            <person name="Arahal R.David."/>
        </authorList>
    </citation>
    <scope>NUCLEOTIDE SEQUENCE [LARGE SCALE GENOMIC DNA]</scope>
    <source>
        <strain evidence="10">CECT 8713</strain>
    </source>
</reference>
<dbReference type="GO" id="GO:0070221">
    <property type="term" value="P:sulfide oxidation, using sulfide:quinone oxidoreductase"/>
    <property type="evidence" value="ECO:0007669"/>
    <property type="project" value="TreeGrafter"/>
</dbReference>
<evidence type="ECO:0000256" key="2">
    <source>
        <dbReference type="ARBA" id="ARBA00022630"/>
    </source>
</evidence>
<evidence type="ECO:0000313" key="9">
    <source>
        <dbReference type="EMBL" id="CZF84031.1"/>
    </source>
</evidence>
<evidence type="ECO:0000256" key="5">
    <source>
        <dbReference type="ARBA" id="ARBA00022946"/>
    </source>
</evidence>
<dbReference type="Proteomes" id="UP000073601">
    <property type="component" value="Unassembled WGS sequence"/>
</dbReference>
<keyword evidence="2" id="KW-0285">Flavoprotein</keyword>
<keyword evidence="3" id="KW-0874">Quinone</keyword>
<dbReference type="GO" id="GO:0070225">
    <property type="term" value="F:sulfide dehydrogenase activity"/>
    <property type="evidence" value="ECO:0007669"/>
    <property type="project" value="UniProtKB-EC"/>
</dbReference>
<feature type="transmembrane region" description="Helical" evidence="7">
    <location>
        <begin position="12"/>
        <end position="31"/>
    </location>
</feature>
<dbReference type="Pfam" id="PF07992">
    <property type="entry name" value="Pyr_redox_2"/>
    <property type="match status" value="1"/>
</dbReference>
<sequence>METQTNKAMATYDVVIVGAGAGGIAVASSLLKRDRELNVTIIDPSENHFYQPGWTLVGGGVFDFSQTERETAAVIPKSAKWIKQAVRAFTPDKNTVTLDDGKLVEYKYLVVSPGLTLDWDAIEGLKSTLGNNGVTSNYHVDLSPYTWESVKQLKKGKAVFTQPPMPIKCAGAPQKALYLSAHYWERNRLLDNINIQFHTALPSLFGVPDFVPALQSYMKRYGASPHFNSQLVSVDGQSKTAIFSSNNENQETQMREVKFDLLHVVPPQRAPQFIAESALADSNGWLDVSHTSLRHRQYDNIWGIGDVIGAPNAKTAAAVRKQAPIVAENIIRRIGNQPQLEIYDGYGACPLTVEKGKVVLAEFGYGGKLKPTFPSWILDGSMATKTAWNMKAHLFPYVYWNMMLKGHELLTKME</sequence>
<dbReference type="AlphaFoldDB" id="A0A128FCM2"/>
<keyword evidence="4" id="KW-0274">FAD</keyword>
<evidence type="ECO:0000256" key="3">
    <source>
        <dbReference type="ARBA" id="ARBA00022719"/>
    </source>
</evidence>
<keyword evidence="7" id="KW-0472">Membrane</keyword>
<keyword evidence="6 9" id="KW-0560">Oxidoreductase</keyword>
<evidence type="ECO:0000256" key="7">
    <source>
        <dbReference type="SAM" id="Phobius"/>
    </source>
</evidence>
<dbReference type="InterPro" id="IPR023753">
    <property type="entry name" value="FAD/NAD-binding_dom"/>
</dbReference>
<evidence type="ECO:0000256" key="4">
    <source>
        <dbReference type="ARBA" id="ARBA00022827"/>
    </source>
</evidence>
<organism evidence="9 10">
    <name type="scientific">Grimontia marina</name>
    <dbReference type="NCBI Taxonomy" id="646534"/>
    <lineage>
        <taxon>Bacteria</taxon>
        <taxon>Pseudomonadati</taxon>
        <taxon>Pseudomonadota</taxon>
        <taxon>Gammaproteobacteria</taxon>
        <taxon>Vibrionales</taxon>
        <taxon>Vibrionaceae</taxon>
        <taxon>Grimontia</taxon>
    </lineage>
</organism>
<evidence type="ECO:0000256" key="6">
    <source>
        <dbReference type="ARBA" id="ARBA00023002"/>
    </source>
</evidence>
<evidence type="ECO:0000259" key="8">
    <source>
        <dbReference type="Pfam" id="PF07992"/>
    </source>
</evidence>
<dbReference type="OrthoDB" id="9802771at2"/>
<dbReference type="GO" id="GO:0048038">
    <property type="term" value="F:quinone binding"/>
    <property type="evidence" value="ECO:0007669"/>
    <property type="project" value="UniProtKB-KW"/>
</dbReference>
<name>A0A128FCM2_9GAMM</name>
<evidence type="ECO:0000256" key="1">
    <source>
        <dbReference type="ARBA" id="ARBA00001974"/>
    </source>
</evidence>
<dbReference type="SUPFAM" id="SSF51905">
    <property type="entry name" value="FAD/NAD(P)-binding domain"/>
    <property type="match status" value="1"/>
</dbReference>
<dbReference type="PANTHER" id="PTHR10632:SF2">
    <property type="entry name" value="SULFIDE:QUINONE OXIDOREDUCTASE, MITOCHONDRIAL"/>
    <property type="match status" value="1"/>
</dbReference>
<keyword evidence="7" id="KW-0812">Transmembrane</keyword>
<dbReference type="FunFam" id="3.50.50.60:FF:000034">
    <property type="entry name" value="sulfide:quinone oxidoreductase, mitochondrial"/>
    <property type="match status" value="1"/>
</dbReference>
<dbReference type="InterPro" id="IPR036188">
    <property type="entry name" value="FAD/NAD-bd_sf"/>
</dbReference>
<dbReference type="Gene3D" id="3.50.50.60">
    <property type="entry name" value="FAD/NAD(P)-binding domain"/>
    <property type="match status" value="2"/>
</dbReference>
<gene>
    <name evidence="9" type="primary">fccB</name>
    <name evidence="9" type="ORF">GMA8713_02917</name>
</gene>
<dbReference type="GO" id="GO:0070224">
    <property type="term" value="F:sulfide:quinone oxidoreductase activity"/>
    <property type="evidence" value="ECO:0007669"/>
    <property type="project" value="TreeGrafter"/>
</dbReference>
<keyword evidence="5" id="KW-0809">Transit peptide</keyword>
<dbReference type="PANTHER" id="PTHR10632">
    <property type="entry name" value="SULFIDE:QUINONE OXIDOREDUCTASE"/>
    <property type="match status" value="1"/>
</dbReference>
<proteinExistence type="predicted"/>
<protein>
    <submittedName>
        <fullName evidence="9">Sulfide dehydrogenase [flavocytochrome c] flavoprotein chain</fullName>
        <ecNumber evidence="9">1.8.2.3</ecNumber>
    </submittedName>
</protein>
<keyword evidence="7" id="KW-1133">Transmembrane helix</keyword>
<accession>A0A128FCM2</accession>
<dbReference type="RefSeq" id="WP_062711203.1">
    <property type="nucleotide sequence ID" value="NZ_CAWRCI010000027.1"/>
</dbReference>
<dbReference type="InterPro" id="IPR015904">
    <property type="entry name" value="Sulphide_quinone_reductase"/>
</dbReference>
<evidence type="ECO:0000313" key="10">
    <source>
        <dbReference type="Proteomes" id="UP000073601"/>
    </source>
</evidence>
<dbReference type="GO" id="GO:0071949">
    <property type="term" value="F:FAD binding"/>
    <property type="evidence" value="ECO:0007669"/>
    <property type="project" value="TreeGrafter"/>
</dbReference>
<dbReference type="EMBL" id="FIZY01000027">
    <property type="protein sequence ID" value="CZF84031.1"/>
    <property type="molecule type" value="Genomic_DNA"/>
</dbReference>